<dbReference type="RefSeq" id="WP_208849142.1">
    <property type="nucleotide sequence ID" value="NZ_JAGGDJ010000017.1"/>
</dbReference>
<protein>
    <submittedName>
        <fullName evidence="1">Uncharacterized protein</fullName>
    </submittedName>
</protein>
<sequence>MVRKRVKREGKHISVYFITVNKHITVYQRASGNAQINRNIGTYANEGGQNAKKGGKNVQKR</sequence>
<accession>A0ABS3WDI0</accession>
<dbReference type="EMBL" id="JAGGDJ010000017">
    <property type="protein sequence ID" value="MBO7746358.1"/>
    <property type="molecule type" value="Genomic_DNA"/>
</dbReference>
<evidence type="ECO:0000313" key="2">
    <source>
        <dbReference type="Proteomes" id="UP000670947"/>
    </source>
</evidence>
<reference evidence="1 2" key="1">
    <citation type="submission" date="2021-03" db="EMBL/GenBank/DDBJ databases">
        <title>Paenibacillus artemisicola MWE-103 whole genome sequence.</title>
        <authorList>
            <person name="Ham Y.J."/>
        </authorList>
    </citation>
    <scope>NUCLEOTIDE SEQUENCE [LARGE SCALE GENOMIC DNA]</scope>
    <source>
        <strain evidence="1 2">MWE-103</strain>
    </source>
</reference>
<gene>
    <name evidence="1" type="ORF">I8J29_19280</name>
</gene>
<comment type="caution">
    <text evidence="1">The sequence shown here is derived from an EMBL/GenBank/DDBJ whole genome shotgun (WGS) entry which is preliminary data.</text>
</comment>
<organism evidence="1 2">
    <name type="scientific">Paenibacillus artemisiicola</name>
    <dbReference type="NCBI Taxonomy" id="1172618"/>
    <lineage>
        <taxon>Bacteria</taxon>
        <taxon>Bacillati</taxon>
        <taxon>Bacillota</taxon>
        <taxon>Bacilli</taxon>
        <taxon>Bacillales</taxon>
        <taxon>Paenibacillaceae</taxon>
        <taxon>Paenibacillus</taxon>
    </lineage>
</organism>
<proteinExistence type="predicted"/>
<name>A0ABS3WDI0_9BACL</name>
<dbReference type="Proteomes" id="UP000670947">
    <property type="component" value="Unassembled WGS sequence"/>
</dbReference>
<evidence type="ECO:0000313" key="1">
    <source>
        <dbReference type="EMBL" id="MBO7746358.1"/>
    </source>
</evidence>
<keyword evidence="2" id="KW-1185">Reference proteome</keyword>